<name>A0A4R0J6J0_9ACTN</name>
<reference evidence="2 3" key="1">
    <citation type="submission" date="2019-02" db="EMBL/GenBank/DDBJ databases">
        <title>Kribbella capetownensis sp. nov. and Kribbella speibonae sp. nov., isolated from soil.</title>
        <authorList>
            <person name="Curtis S.M."/>
            <person name="Norton I."/>
            <person name="Everest G.J."/>
            <person name="Meyers P.R."/>
        </authorList>
    </citation>
    <scope>NUCLEOTIDE SEQUENCE [LARGE SCALE GENOMIC DNA]</scope>
    <source>
        <strain evidence="2 3">YM55</strain>
    </source>
</reference>
<protein>
    <submittedName>
        <fullName evidence="2">Ribbon-helix-helix protein, CopG family</fullName>
    </submittedName>
</protein>
<evidence type="ECO:0000259" key="1">
    <source>
        <dbReference type="Pfam" id="PF01402"/>
    </source>
</evidence>
<organism evidence="2 3">
    <name type="scientific">Kribbella speibonae</name>
    <dbReference type="NCBI Taxonomy" id="1572660"/>
    <lineage>
        <taxon>Bacteria</taxon>
        <taxon>Bacillati</taxon>
        <taxon>Actinomycetota</taxon>
        <taxon>Actinomycetes</taxon>
        <taxon>Propionibacteriales</taxon>
        <taxon>Kribbellaceae</taxon>
        <taxon>Kribbella</taxon>
    </lineage>
</organism>
<evidence type="ECO:0000313" key="2">
    <source>
        <dbReference type="EMBL" id="TCC40854.1"/>
    </source>
</evidence>
<evidence type="ECO:0000313" key="3">
    <source>
        <dbReference type="Proteomes" id="UP000294225"/>
    </source>
</evidence>
<dbReference type="Proteomes" id="UP000294225">
    <property type="component" value="Unassembled WGS sequence"/>
</dbReference>
<proteinExistence type="predicted"/>
<dbReference type="InterPro" id="IPR002145">
    <property type="entry name" value="CopG"/>
</dbReference>
<dbReference type="Pfam" id="PF01402">
    <property type="entry name" value="RHH_1"/>
    <property type="match status" value="1"/>
</dbReference>
<gene>
    <name evidence="2" type="ORF">E0H92_03990</name>
</gene>
<accession>A0A4R0J6J0</accession>
<comment type="caution">
    <text evidence="2">The sequence shown here is derived from an EMBL/GenBank/DDBJ whole genome shotgun (WGS) entry which is preliminary data.</text>
</comment>
<dbReference type="RefSeq" id="WP_131495418.1">
    <property type="nucleotide sequence ID" value="NZ_SJKC01000001.1"/>
</dbReference>
<dbReference type="GO" id="GO:0006355">
    <property type="term" value="P:regulation of DNA-templated transcription"/>
    <property type="evidence" value="ECO:0007669"/>
    <property type="project" value="InterPro"/>
</dbReference>
<sequence length="94" mass="10483">MAMNLRLPSEVATALQAEAARTGLSQQEIVRDALGRHLHLIDHEAMESLITERDRARAAGAVQPARVGYRKVRPRLRLPKGTTSLDLLGRDDRF</sequence>
<dbReference type="EMBL" id="SJKC01000001">
    <property type="protein sequence ID" value="TCC40854.1"/>
    <property type="molecule type" value="Genomic_DNA"/>
</dbReference>
<dbReference type="AlphaFoldDB" id="A0A4R0J6J0"/>
<feature type="domain" description="Ribbon-helix-helix protein CopG" evidence="1">
    <location>
        <begin position="4"/>
        <end position="36"/>
    </location>
</feature>